<dbReference type="PROSITE" id="PS51384">
    <property type="entry name" value="FAD_FR"/>
    <property type="match status" value="1"/>
</dbReference>
<comment type="caution">
    <text evidence="3">The sequence shown here is derived from an EMBL/GenBank/DDBJ whole genome shotgun (WGS) entry which is preliminary data.</text>
</comment>
<dbReference type="RefSeq" id="XP_028499196.1">
    <property type="nucleotide sequence ID" value="XM_028637640.1"/>
</dbReference>
<dbReference type="PANTHER" id="PTHR42815:SF2">
    <property type="entry name" value="FAD-BINDING, PUTATIVE (AFU_ORTHOLOGUE AFUA_6G07600)-RELATED"/>
    <property type="match status" value="1"/>
</dbReference>
<dbReference type="AlphaFoldDB" id="A0A3M9YN66"/>
<evidence type="ECO:0000313" key="4">
    <source>
        <dbReference type="Proteomes" id="UP000267145"/>
    </source>
</evidence>
<dbReference type="EMBL" id="RBVV01000002">
    <property type="protein sequence ID" value="RNJ61038.1"/>
    <property type="molecule type" value="Genomic_DNA"/>
</dbReference>
<gene>
    <name evidence="3" type="ORF">D7B24_003450</name>
</gene>
<keyword evidence="4" id="KW-1185">Reference proteome</keyword>
<dbReference type="Gene3D" id="3.40.50.80">
    <property type="entry name" value="Nucleotide-binding domain of ferredoxin-NADP reductase (FNR) module"/>
    <property type="match status" value="1"/>
</dbReference>
<sequence>MQIRLVSLSLFLPVSQSLFAISPIPDVDTHSNLDTPPYQLLTSNTSSNLLQHHLTPDYLAYIHLTMSAATAGPVWHPGELAVHRLLSVPTPHANPTSAGLPRPYAARIAAAPLLALGTLDAEGRPWTTLWGGAAGVAGAMGPGLLGIRARVDAAHDPVLRALWGGPVVDEQVVRSGDKVVSGLGIDLQTKDRVKLMGRLVAGAVAQGEVQMAVRVEGSLGNCPKYLNGRALVARTPEVEGVEDGFPLSARARRVVDQADLFFLSSGHGTGMDTNHRGGSKGFVRIGRNDEGAVELIYPECCTRPWAISRPTPSWASPYPILTLRMYSMYVFAFCSAIWNWELTCRQATGTATILTGDAAGALLPHTRLAIKITLTSALLVKAGLPMRATSPQVDYSPYNPPARPLAAEGAAALPSTPLATATPQHRQPLTPSITRFTFALDVPRGDPVPGEYVTLDFAAELDHGWSHMRDDDPRSLNEDWVRSFTISGYPSARAFEITARVKRGGATELLAKHLLRGGPLEVAVRGFAVTEGTRMGAVAEEEKKEVFVGGGVGITPLLAQAPGLLTGGKAFEVIWGVRGEDVGVVRDAVERIPGLAARLSVHVTGKIGEADEETLAKVEALGVRIERRRMEKHDLERVFAGEKRKFYLCAAPVLLTVMKGWLENEEVVWEDFGY</sequence>
<feature type="signal peptide" evidence="1">
    <location>
        <begin position="1"/>
        <end position="17"/>
    </location>
</feature>
<dbReference type="Proteomes" id="UP000267145">
    <property type="component" value="Unassembled WGS sequence"/>
</dbReference>
<dbReference type="SUPFAM" id="SSF63380">
    <property type="entry name" value="Riboflavin synthase domain-like"/>
    <property type="match status" value="1"/>
</dbReference>
<dbReference type="InterPro" id="IPR017927">
    <property type="entry name" value="FAD-bd_FR_type"/>
</dbReference>
<proteinExistence type="predicted"/>
<feature type="chain" id="PRO_5018091366" description="FAD-binding FR-type domain-containing protein" evidence="1">
    <location>
        <begin position="18"/>
        <end position="674"/>
    </location>
</feature>
<dbReference type="InterPro" id="IPR039261">
    <property type="entry name" value="FNR_nucleotide-bd"/>
</dbReference>
<dbReference type="PANTHER" id="PTHR42815">
    <property type="entry name" value="FAD-BINDING, PUTATIVE (AFU_ORTHOLOGUE AFUA_6G07600)-RELATED"/>
    <property type="match status" value="1"/>
</dbReference>
<dbReference type="STRING" id="1051616.A0A3M9YN66"/>
<protein>
    <recommendedName>
        <fullName evidence="2">FAD-binding FR-type domain-containing protein</fullName>
    </recommendedName>
</protein>
<evidence type="ECO:0000259" key="2">
    <source>
        <dbReference type="PROSITE" id="PS51384"/>
    </source>
</evidence>
<keyword evidence="1" id="KW-0732">Signal</keyword>
<dbReference type="SUPFAM" id="SSF52343">
    <property type="entry name" value="Ferredoxin reductase-like, C-terminal NADP-linked domain"/>
    <property type="match status" value="1"/>
</dbReference>
<organism evidence="3 4">
    <name type="scientific">Verticillium nonalfalfae</name>
    <dbReference type="NCBI Taxonomy" id="1051616"/>
    <lineage>
        <taxon>Eukaryota</taxon>
        <taxon>Fungi</taxon>
        <taxon>Dikarya</taxon>
        <taxon>Ascomycota</taxon>
        <taxon>Pezizomycotina</taxon>
        <taxon>Sordariomycetes</taxon>
        <taxon>Hypocreomycetidae</taxon>
        <taxon>Glomerellales</taxon>
        <taxon>Plectosphaerellaceae</taxon>
        <taxon>Verticillium</taxon>
    </lineage>
</organism>
<name>A0A3M9YN66_9PEZI</name>
<dbReference type="GO" id="GO:0016491">
    <property type="term" value="F:oxidoreductase activity"/>
    <property type="evidence" value="ECO:0007669"/>
    <property type="project" value="InterPro"/>
</dbReference>
<dbReference type="GeneID" id="39607139"/>
<evidence type="ECO:0000256" key="1">
    <source>
        <dbReference type="SAM" id="SignalP"/>
    </source>
</evidence>
<accession>A0A3M9YN66</accession>
<reference evidence="3 4" key="1">
    <citation type="submission" date="2018-10" db="EMBL/GenBank/DDBJ databases">
        <title>Genome sequence of Verticillium nonalfalfae VnAa140.</title>
        <authorList>
            <person name="Stajich J.E."/>
            <person name="Kasson M.T."/>
        </authorList>
    </citation>
    <scope>NUCLEOTIDE SEQUENCE [LARGE SCALE GENOMIC DNA]</scope>
    <source>
        <strain evidence="3 4">VnAa140</strain>
    </source>
</reference>
<feature type="domain" description="FAD-binding FR-type" evidence="2">
    <location>
        <begin position="416"/>
        <end position="540"/>
    </location>
</feature>
<dbReference type="InterPro" id="IPR017938">
    <property type="entry name" value="Riboflavin_synthase-like_b-brl"/>
</dbReference>
<evidence type="ECO:0000313" key="3">
    <source>
        <dbReference type="EMBL" id="RNJ61038.1"/>
    </source>
</evidence>